<reference evidence="1" key="1">
    <citation type="submission" date="2018-02" db="EMBL/GenBank/DDBJ databases">
        <authorList>
            <person name="Cohen D.B."/>
            <person name="Kent A.D."/>
        </authorList>
    </citation>
    <scope>NUCLEOTIDE SEQUENCE</scope>
</reference>
<accession>A0A2N9ISQ0</accession>
<gene>
    <name evidence="1" type="ORF">FSB_LOCUS55065</name>
</gene>
<name>A0A2N9ISQ0_FAGSY</name>
<dbReference type="EMBL" id="OIVN01006182">
    <property type="protein sequence ID" value="SPD27183.1"/>
    <property type="molecule type" value="Genomic_DNA"/>
</dbReference>
<dbReference type="AlphaFoldDB" id="A0A2N9ISQ0"/>
<evidence type="ECO:0000313" key="1">
    <source>
        <dbReference type="EMBL" id="SPD27183.1"/>
    </source>
</evidence>
<proteinExistence type="predicted"/>
<evidence type="ECO:0008006" key="2">
    <source>
        <dbReference type="Google" id="ProtNLM"/>
    </source>
</evidence>
<organism evidence="1">
    <name type="scientific">Fagus sylvatica</name>
    <name type="common">Beechnut</name>
    <dbReference type="NCBI Taxonomy" id="28930"/>
    <lineage>
        <taxon>Eukaryota</taxon>
        <taxon>Viridiplantae</taxon>
        <taxon>Streptophyta</taxon>
        <taxon>Embryophyta</taxon>
        <taxon>Tracheophyta</taxon>
        <taxon>Spermatophyta</taxon>
        <taxon>Magnoliopsida</taxon>
        <taxon>eudicotyledons</taxon>
        <taxon>Gunneridae</taxon>
        <taxon>Pentapetalae</taxon>
        <taxon>rosids</taxon>
        <taxon>fabids</taxon>
        <taxon>Fagales</taxon>
        <taxon>Fagaceae</taxon>
        <taxon>Fagus</taxon>
    </lineage>
</organism>
<sequence>MFGAWVKFWQDAWCVDAALGSLFPELYQISANNRAMVSEYLNVKGGGAHWNPVFVQSMQNWELKVFNKILNSCILNGFRMGWWTKVMPKFVLMLLQGWRRKLNTFRYRALSSSVLDVYFVEGEEWKDFLGAGVAVNEE</sequence>
<protein>
    <recommendedName>
        <fullName evidence="2">Reverse transcriptase zinc-binding domain-containing protein</fullName>
    </recommendedName>
</protein>